<reference evidence="1" key="1">
    <citation type="submission" date="2021-06" db="EMBL/GenBank/DDBJ databases">
        <title>Genome sequence of Cutibacterium modestum strain KB17-24694.</title>
        <authorList>
            <person name="Dekio I."/>
            <person name="Asahina A."/>
            <person name="Nishida M."/>
        </authorList>
    </citation>
    <scope>NUCLEOTIDE SEQUENCE</scope>
    <source>
        <strain evidence="1">KB17-24694</strain>
    </source>
</reference>
<proteinExistence type="predicted"/>
<organism evidence="1 2">
    <name type="scientific">Cutibacterium modestum</name>
    <dbReference type="NCBI Taxonomy" id="2559073"/>
    <lineage>
        <taxon>Bacteria</taxon>
        <taxon>Bacillati</taxon>
        <taxon>Actinomycetota</taxon>
        <taxon>Actinomycetes</taxon>
        <taxon>Propionibacteriales</taxon>
        <taxon>Propionibacteriaceae</taxon>
        <taxon>Cutibacterium</taxon>
    </lineage>
</organism>
<gene>
    <name evidence="1" type="ORF">KB1_15950</name>
</gene>
<dbReference type="AlphaFoldDB" id="A0AAD1KR90"/>
<accession>A0AAD1KR90</accession>
<protein>
    <submittedName>
        <fullName evidence="1">Uncharacterized protein</fullName>
    </submittedName>
</protein>
<sequence>MLLSSVNLPGTTEHFETQAAAEQTNCVARRSSMPEDRIDEFTWADLLAVSWSGATWIALPLVQPWNGSCRGN</sequence>
<dbReference type="EMBL" id="AP024747">
    <property type="protein sequence ID" value="BCY25605.1"/>
    <property type="molecule type" value="Genomic_DNA"/>
</dbReference>
<evidence type="ECO:0000313" key="1">
    <source>
        <dbReference type="EMBL" id="BCY25605.1"/>
    </source>
</evidence>
<dbReference type="Proteomes" id="UP000825072">
    <property type="component" value="Chromosome 1"/>
</dbReference>
<evidence type="ECO:0000313" key="2">
    <source>
        <dbReference type="Proteomes" id="UP000825072"/>
    </source>
</evidence>
<name>A0AAD1KR90_9ACTN</name>